<dbReference type="SUPFAM" id="SSF52540">
    <property type="entry name" value="P-loop containing nucleoside triphosphate hydrolases"/>
    <property type="match status" value="1"/>
</dbReference>
<dbReference type="Proteomes" id="UP001299546">
    <property type="component" value="Unassembled WGS sequence"/>
</dbReference>
<dbReference type="InterPro" id="IPR007492">
    <property type="entry name" value="LytTR_DNA-bd_dom"/>
</dbReference>
<reference evidence="2 3" key="1">
    <citation type="submission" date="2021-10" db="EMBL/GenBank/DDBJ databases">
        <title>Collection of gut derived symbiotic bacterial strains cultured from healthy donors.</title>
        <authorList>
            <person name="Lin H."/>
            <person name="Littmann E."/>
            <person name="Kohout C."/>
            <person name="Pamer E.G."/>
        </authorList>
    </citation>
    <scope>NUCLEOTIDE SEQUENCE [LARGE SCALE GENOMIC DNA]</scope>
    <source>
        <strain evidence="2 3">DFI.1.165</strain>
    </source>
</reference>
<evidence type="ECO:0000313" key="3">
    <source>
        <dbReference type="Proteomes" id="UP001299546"/>
    </source>
</evidence>
<feature type="domain" description="HTH LytTR-type" evidence="1">
    <location>
        <begin position="198"/>
        <end position="304"/>
    </location>
</feature>
<dbReference type="PROSITE" id="PS50930">
    <property type="entry name" value="HTH_LYTTR"/>
    <property type="match status" value="1"/>
</dbReference>
<evidence type="ECO:0000313" key="2">
    <source>
        <dbReference type="EMBL" id="MCB7387318.1"/>
    </source>
</evidence>
<dbReference type="PIRSF" id="PIRSF036612">
    <property type="entry name" value="ABC_ATP_LytTR"/>
    <property type="match status" value="1"/>
</dbReference>
<dbReference type="Pfam" id="PF04397">
    <property type="entry name" value="LytTR"/>
    <property type="match status" value="1"/>
</dbReference>
<dbReference type="InterPro" id="IPR027417">
    <property type="entry name" value="P-loop_NTPase"/>
</dbReference>
<dbReference type="SMART" id="SM00850">
    <property type="entry name" value="LytTR"/>
    <property type="match status" value="1"/>
</dbReference>
<accession>A0ABS8DFW8</accession>
<dbReference type="PANTHER" id="PTHR37299">
    <property type="entry name" value="TRANSCRIPTIONAL REGULATOR-RELATED"/>
    <property type="match status" value="1"/>
</dbReference>
<dbReference type="Gene3D" id="2.40.50.1020">
    <property type="entry name" value="LytTr DNA-binding domain"/>
    <property type="match status" value="1"/>
</dbReference>
<dbReference type="RefSeq" id="WP_082891647.1">
    <property type="nucleotide sequence ID" value="NZ_JAJCIQ010000003.1"/>
</dbReference>
<keyword evidence="3" id="KW-1185">Reference proteome</keyword>
<dbReference type="EMBL" id="JAJCIS010000003">
    <property type="protein sequence ID" value="MCB7387318.1"/>
    <property type="molecule type" value="Genomic_DNA"/>
</dbReference>
<comment type="caution">
    <text evidence="2">The sequence shown here is derived from an EMBL/GenBank/DDBJ whole genome shotgun (WGS) entry which is preliminary data.</text>
</comment>
<name>A0ABS8DFW8_9FIRM</name>
<keyword evidence="2" id="KW-0238">DNA-binding</keyword>
<dbReference type="Gene3D" id="3.40.50.300">
    <property type="entry name" value="P-loop containing nucleotide triphosphate hydrolases"/>
    <property type="match status" value="1"/>
</dbReference>
<dbReference type="InterPro" id="IPR046947">
    <property type="entry name" value="LytR-like"/>
</dbReference>
<organism evidence="2 3">
    <name type="scientific">Bariatricus massiliensis</name>
    <dbReference type="NCBI Taxonomy" id="1745713"/>
    <lineage>
        <taxon>Bacteria</taxon>
        <taxon>Bacillati</taxon>
        <taxon>Bacillota</taxon>
        <taxon>Clostridia</taxon>
        <taxon>Lachnospirales</taxon>
        <taxon>Lachnospiraceae</taxon>
        <taxon>Bariatricus</taxon>
    </lineage>
</organism>
<dbReference type="PANTHER" id="PTHR37299:SF1">
    <property type="entry name" value="STAGE 0 SPORULATION PROTEIN A HOMOLOG"/>
    <property type="match status" value="1"/>
</dbReference>
<evidence type="ECO:0000259" key="1">
    <source>
        <dbReference type="PROSITE" id="PS50930"/>
    </source>
</evidence>
<gene>
    <name evidence="2" type="ORF">LIZ65_08450</name>
</gene>
<proteinExistence type="predicted"/>
<sequence length="304" mass="35319">MEVKSYDSIEELMEELPEYGCIHIECNREKSEEILAYVSGWKRGAGSSFLTATDKGYERSTVKEYLRFFRELSGSRRELEAVLSEFGLMEIRKQKMGRIKPGDYTKTGIARLSMRDTDFYFIEEPLLNLEAEDMKRVLSWMEKRIESGASFVTTNSSMRHAIMMPGTAFYLEEGRFSQVEQEAENDAGEDDEVEILKIPVKSGESTLLFEPRDIDYIESLNKCVYVSVRGTLFQTQKTMYELEEVLKKAGFFRCHRSYLVNIQKVGRLEKWTKNSYVLILENGEKSQIPLSKGRIDELKAEFHW</sequence>
<dbReference type="InterPro" id="IPR012046">
    <property type="entry name" value="LytTR_ABC"/>
</dbReference>
<dbReference type="GO" id="GO:0003677">
    <property type="term" value="F:DNA binding"/>
    <property type="evidence" value="ECO:0007669"/>
    <property type="project" value="UniProtKB-KW"/>
</dbReference>
<protein>
    <submittedName>
        <fullName evidence="2">LytTR family transcriptional regulator DNA-binding domain-containing protein</fullName>
    </submittedName>
</protein>